<sequence>MSISAAAGWTKERVALAVDLRSQGKTFDDIAATLGVTKGAVAGKLDRVLNGRVSRTKARPRPSKPVAPAAAVPARVVDDVEPIDLAAWRPAKRAEPTFGPRTITELEPCHCRWPLDRPSGQPLRFCGKRVLHPRTRFTPFYCAEHVSRAYTPAGLRQAQPGAAA</sequence>
<proteinExistence type="predicted"/>
<dbReference type="Proteomes" id="UP000637002">
    <property type="component" value="Unassembled WGS sequence"/>
</dbReference>
<organism evidence="1 2">
    <name type="scientific">Chelatococcus reniformis</name>
    <dbReference type="NCBI Taxonomy" id="1494448"/>
    <lineage>
        <taxon>Bacteria</taxon>
        <taxon>Pseudomonadati</taxon>
        <taxon>Pseudomonadota</taxon>
        <taxon>Alphaproteobacteria</taxon>
        <taxon>Hyphomicrobiales</taxon>
        <taxon>Chelatococcaceae</taxon>
        <taxon>Chelatococcus</taxon>
    </lineage>
</organism>
<gene>
    <name evidence="1" type="ORF">GCM10010994_55520</name>
</gene>
<accession>A0A916UVZ2</accession>
<dbReference type="RefSeq" id="WP_188612418.1">
    <property type="nucleotide sequence ID" value="NZ_BMGG01000011.1"/>
</dbReference>
<name>A0A916UVZ2_9HYPH</name>
<evidence type="ECO:0008006" key="3">
    <source>
        <dbReference type="Google" id="ProtNLM"/>
    </source>
</evidence>
<evidence type="ECO:0000313" key="1">
    <source>
        <dbReference type="EMBL" id="GGC90611.1"/>
    </source>
</evidence>
<protein>
    <recommendedName>
        <fullName evidence="3">GcrA cell cycle regulator</fullName>
    </recommendedName>
</protein>
<comment type="caution">
    <text evidence="1">The sequence shown here is derived from an EMBL/GenBank/DDBJ whole genome shotgun (WGS) entry which is preliminary data.</text>
</comment>
<dbReference type="EMBL" id="BMGG01000011">
    <property type="protein sequence ID" value="GGC90611.1"/>
    <property type="molecule type" value="Genomic_DNA"/>
</dbReference>
<evidence type="ECO:0000313" key="2">
    <source>
        <dbReference type="Proteomes" id="UP000637002"/>
    </source>
</evidence>
<reference evidence="1" key="2">
    <citation type="submission" date="2020-09" db="EMBL/GenBank/DDBJ databases">
        <authorList>
            <person name="Sun Q."/>
            <person name="Zhou Y."/>
        </authorList>
    </citation>
    <scope>NUCLEOTIDE SEQUENCE</scope>
    <source>
        <strain evidence="1">CGMCC 1.12919</strain>
    </source>
</reference>
<dbReference type="Pfam" id="PF07750">
    <property type="entry name" value="GcrA"/>
    <property type="match status" value="1"/>
</dbReference>
<reference evidence="1" key="1">
    <citation type="journal article" date="2014" name="Int. J. Syst. Evol. Microbiol.">
        <title>Complete genome sequence of Corynebacterium casei LMG S-19264T (=DSM 44701T), isolated from a smear-ripened cheese.</title>
        <authorList>
            <consortium name="US DOE Joint Genome Institute (JGI-PGF)"/>
            <person name="Walter F."/>
            <person name="Albersmeier A."/>
            <person name="Kalinowski J."/>
            <person name="Ruckert C."/>
        </authorList>
    </citation>
    <scope>NUCLEOTIDE SEQUENCE</scope>
    <source>
        <strain evidence="1">CGMCC 1.12919</strain>
    </source>
</reference>
<keyword evidence="2" id="KW-1185">Reference proteome</keyword>
<dbReference type="AlphaFoldDB" id="A0A916UVZ2"/>
<dbReference type="InterPro" id="IPR011681">
    <property type="entry name" value="GcrA"/>
</dbReference>